<protein>
    <recommendedName>
        <fullName evidence="3">GrpB family protein</fullName>
    </recommendedName>
</protein>
<dbReference type="InterPro" id="IPR043519">
    <property type="entry name" value="NT_sf"/>
</dbReference>
<organism evidence="1 2">
    <name type="scientific">Acidithiobacillus marinus</name>
    <dbReference type="NCBI Taxonomy" id="187490"/>
    <lineage>
        <taxon>Bacteria</taxon>
        <taxon>Pseudomonadati</taxon>
        <taxon>Pseudomonadota</taxon>
        <taxon>Acidithiobacillia</taxon>
        <taxon>Acidithiobacillales</taxon>
        <taxon>Acidithiobacillaceae</taxon>
        <taxon>Acidithiobacillus</taxon>
    </lineage>
</organism>
<dbReference type="AlphaFoldDB" id="A0A2I1DK83"/>
<reference evidence="1 2" key="1">
    <citation type="submission" date="2017-03" db="EMBL/GenBank/DDBJ databases">
        <title>Draft genime sequence of the acidophilic sulfur-oxidizing bacterium Acidithiobacillus sp. SH, isolated from seawater.</title>
        <authorList>
            <person name="Sharmin S."/>
            <person name="Tokuhisa M."/>
            <person name="Kanao T."/>
            <person name="Kamimura K."/>
        </authorList>
    </citation>
    <scope>NUCLEOTIDE SEQUENCE [LARGE SCALE GENOMIC DNA]</scope>
    <source>
        <strain evidence="1 2">SH</strain>
    </source>
</reference>
<dbReference type="PANTHER" id="PTHR34822">
    <property type="entry name" value="GRPB DOMAIN PROTEIN (AFU_ORTHOLOGUE AFUA_1G01530)"/>
    <property type="match status" value="1"/>
</dbReference>
<gene>
    <name evidence="1" type="ORF">B1757_10435</name>
</gene>
<dbReference type="Gene3D" id="3.30.460.10">
    <property type="entry name" value="Beta Polymerase, domain 2"/>
    <property type="match status" value="1"/>
</dbReference>
<name>A0A2I1DK83_9PROT</name>
<dbReference type="RefSeq" id="WP_172437681.1">
    <property type="nucleotide sequence ID" value="NZ_MXAV01000039.1"/>
</dbReference>
<keyword evidence="2" id="KW-1185">Reference proteome</keyword>
<evidence type="ECO:0008006" key="3">
    <source>
        <dbReference type="Google" id="ProtNLM"/>
    </source>
</evidence>
<evidence type="ECO:0000313" key="1">
    <source>
        <dbReference type="EMBL" id="PKY10281.1"/>
    </source>
</evidence>
<sequence length="159" mass="17579">MKLLEPSCYQSLASAAYESVVDELSPLLTDARFEHIGASAIPGAISKGDLDICIVVDALKHRDTVEALEALGYVVKTGTLRTPELCMLVSPRRDLDIALQIVAAGSEFEFFMHFRDALLANACLVHQYNEIKRKFASSSPDCYRNEKAKFILSVLERGQ</sequence>
<dbReference type="PANTHER" id="PTHR34822:SF1">
    <property type="entry name" value="GRPB FAMILY PROTEIN"/>
    <property type="match status" value="1"/>
</dbReference>
<dbReference type="SUPFAM" id="SSF81301">
    <property type="entry name" value="Nucleotidyltransferase"/>
    <property type="match status" value="1"/>
</dbReference>
<dbReference type="Pfam" id="PF04229">
    <property type="entry name" value="GrpB"/>
    <property type="match status" value="1"/>
</dbReference>
<dbReference type="EMBL" id="MXAV01000039">
    <property type="protein sequence ID" value="PKY10281.1"/>
    <property type="molecule type" value="Genomic_DNA"/>
</dbReference>
<dbReference type="InParanoid" id="A0A2I1DK83"/>
<proteinExistence type="predicted"/>
<dbReference type="Proteomes" id="UP000234329">
    <property type="component" value="Unassembled WGS sequence"/>
</dbReference>
<accession>A0A2I1DK83</accession>
<evidence type="ECO:0000313" key="2">
    <source>
        <dbReference type="Proteomes" id="UP000234329"/>
    </source>
</evidence>
<comment type="caution">
    <text evidence="1">The sequence shown here is derived from an EMBL/GenBank/DDBJ whole genome shotgun (WGS) entry which is preliminary data.</text>
</comment>
<dbReference type="InterPro" id="IPR007344">
    <property type="entry name" value="GrpB/CoaE"/>
</dbReference>